<feature type="transmembrane region" description="Helical" evidence="6">
    <location>
        <begin position="226"/>
        <end position="247"/>
    </location>
</feature>
<feature type="transmembrane region" description="Helical" evidence="6">
    <location>
        <begin position="317"/>
        <end position="336"/>
    </location>
</feature>
<feature type="transmembrane region" description="Helical" evidence="6">
    <location>
        <begin position="194"/>
        <end position="214"/>
    </location>
</feature>
<evidence type="ECO:0000313" key="9">
    <source>
        <dbReference type="EMBL" id="MED6187314.1"/>
    </source>
</evidence>
<feature type="region of interest" description="Disordered" evidence="7">
    <location>
        <begin position="374"/>
        <end position="396"/>
    </location>
</feature>
<keyword evidence="10" id="KW-1185">Reference proteome</keyword>
<gene>
    <name evidence="9" type="ORF">PIB30_075247</name>
</gene>
<sequence>MEEQKNSGSGKWSEGFHRLKPYLAIISLQFGYSGMYIITMVSFKHGMSHWILSVYRHVVAAVIITPFALVLEKKIRPKMTLPIFLRIVALGLLEPVLDQNLYNMGMKTTSTTFASATVNVLPAITFIMALIFRLESVNFKKFQSVAKVIGTAITVSGAMVMTLYKGPAFQLIKGGGAFAHHGSADTTDTSDQHWALGTLELIASLVSWAGFFILQSFTLKKYPAELSLTAWICVMGIVEGSIASFIFERDLSVWVIGWDSRLLACVYSGVVCSGMAYYVQGVVSRERGPVFLTSFSPLCMIITAALGSLVLAEKVHMGSVFGAILIVCGLYTFVWAKSKDKRETRKEGEDEGLPIKDGVRSSEPEVFDGIEINGHDPMILKKGAGNKSSSGVPPTS</sequence>
<dbReference type="PANTHER" id="PTHR31218">
    <property type="entry name" value="WAT1-RELATED PROTEIN"/>
    <property type="match status" value="1"/>
</dbReference>
<feature type="compositionally biased region" description="Basic and acidic residues" evidence="7">
    <location>
        <begin position="345"/>
        <end position="363"/>
    </location>
</feature>
<accession>A0ABU6WPM3</accession>
<keyword evidence="4 6" id="KW-1133">Transmembrane helix</keyword>
<feature type="domain" description="EamA" evidence="8">
    <location>
        <begin position="198"/>
        <end position="333"/>
    </location>
</feature>
<dbReference type="SUPFAM" id="SSF103481">
    <property type="entry name" value="Multidrug resistance efflux transporter EmrE"/>
    <property type="match status" value="2"/>
</dbReference>
<evidence type="ECO:0000256" key="3">
    <source>
        <dbReference type="ARBA" id="ARBA00022692"/>
    </source>
</evidence>
<dbReference type="Proteomes" id="UP001341840">
    <property type="component" value="Unassembled WGS sequence"/>
</dbReference>
<keyword evidence="3 6" id="KW-0812">Transmembrane</keyword>
<evidence type="ECO:0000313" key="10">
    <source>
        <dbReference type="Proteomes" id="UP001341840"/>
    </source>
</evidence>
<feature type="transmembrane region" description="Helical" evidence="6">
    <location>
        <begin position="21"/>
        <end position="43"/>
    </location>
</feature>
<feature type="transmembrane region" description="Helical" evidence="6">
    <location>
        <begin position="290"/>
        <end position="311"/>
    </location>
</feature>
<reference evidence="9 10" key="1">
    <citation type="journal article" date="2023" name="Plants (Basel)">
        <title>Bridging the Gap: Combining Genomics and Transcriptomics Approaches to Understand Stylosanthes scabra, an Orphan Legume from the Brazilian Caatinga.</title>
        <authorList>
            <person name="Ferreira-Neto J.R.C."/>
            <person name="da Silva M.D."/>
            <person name="Binneck E."/>
            <person name="de Melo N.F."/>
            <person name="da Silva R.H."/>
            <person name="de Melo A.L.T.M."/>
            <person name="Pandolfi V."/>
            <person name="Bustamante F.O."/>
            <person name="Brasileiro-Vidal A.C."/>
            <person name="Benko-Iseppon A.M."/>
        </authorList>
    </citation>
    <scope>NUCLEOTIDE SEQUENCE [LARGE SCALE GENOMIC DNA]</scope>
    <source>
        <tissue evidence="9">Leaves</tissue>
    </source>
</reference>
<keyword evidence="5 6" id="KW-0472">Membrane</keyword>
<feature type="domain" description="EamA" evidence="8">
    <location>
        <begin position="33"/>
        <end position="153"/>
    </location>
</feature>
<evidence type="ECO:0000256" key="6">
    <source>
        <dbReference type="RuleBase" id="RU363077"/>
    </source>
</evidence>
<evidence type="ECO:0000256" key="1">
    <source>
        <dbReference type="ARBA" id="ARBA00004141"/>
    </source>
</evidence>
<protein>
    <recommendedName>
        <fullName evidence="6">WAT1-related protein</fullName>
    </recommendedName>
</protein>
<evidence type="ECO:0000256" key="2">
    <source>
        <dbReference type="ARBA" id="ARBA00007635"/>
    </source>
</evidence>
<dbReference type="EMBL" id="JASCZI010182197">
    <property type="protein sequence ID" value="MED6187314.1"/>
    <property type="molecule type" value="Genomic_DNA"/>
</dbReference>
<proteinExistence type="inferred from homology"/>
<dbReference type="InterPro" id="IPR030184">
    <property type="entry name" value="WAT1-related"/>
</dbReference>
<feature type="transmembrane region" description="Helical" evidence="6">
    <location>
        <begin position="253"/>
        <end position="278"/>
    </location>
</feature>
<comment type="caution">
    <text evidence="9">The sequence shown here is derived from an EMBL/GenBank/DDBJ whole genome shotgun (WGS) entry which is preliminary data.</text>
</comment>
<name>A0ABU6WPM3_9FABA</name>
<feature type="region of interest" description="Disordered" evidence="7">
    <location>
        <begin position="345"/>
        <end position="364"/>
    </location>
</feature>
<feature type="transmembrane region" description="Helical" evidence="6">
    <location>
        <begin position="144"/>
        <end position="164"/>
    </location>
</feature>
<evidence type="ECO:0000256" key="5">
    <source>
        <dbReference type="ARBA" id="ARBA00023136"/>
    </source>
</evidence>
<dbReference type="Pfam" id="PF00892">
    <property type="entry name" value="EamA"/>
    <property type="match status" value="2"/>
</dbReference>
<dbReference type="InterPro" id="IPR000620">
    <property type="entry name" value="EamA_dom"/>
</dbReference>
<comment type="similarity">
    <text evidence="2 6">Belongs to the drug/metabolite transporter (DMT) superfamily. Plant drug/metabolite exporter (P-DME) (TC 2.A.7.4) family.</text>
</comment>
<evidence type="ECO:0000256" key="4">
    <source>
        <dbReference type="ARBA" id="ARBA00022989"/>
    </source>
</evidence>
<feature type="transmembrane region" description="Helical" evidence="6">
    <location>
        <begin position="113"/>
        <end position="132"/>
    </location>
</feature>
<organism evidence="9 10">
    <name type="scientific">Stylosanthes scabra</name>
    <dbReference type="NCBI Taxonomy" id="79078"/>
    <lineage>
        <taxon>Eukaryota</taxon>
        <taxon>Viridiplantae</taxon>
        <taxon>Streptophyta</taxon>
        <taxon>Embryophyta</taxon>
        <taxon>Tracheophyta</taxon>
        <taxon>Spermatophyta</taxon>
        <taxon>Magnoliopsida</taxon>
        <taxon>eudicotyledons</taxon>
        <taxon>Gunneridae</taxon>
        <taxon>Pentapetalae</taxon>
        <taxon>rosids</taxon>
        <taxon>fabids</taxon>
        <taxon>Fabales</taxon>
        <taxon>Fabaceae</taxon>
        <taxon>Papilionoideae</taxon>
        <taxon>50 kb inversion clade</taxon>
        <taxon>dalbergioids sensu lato</taxon>
        <taxon>Dalbergieae</taxon>
        <taxon>Pterocarpus clade</taxon>
        <taxon>Stylosanthes</taxon>
    </lineage>
</organism>
<feature type="transmembrane region" description="Helical" evidence="6">
    <location>
        <begin position="83"/>
        <end position="101"/>
    </location>
</feature>
<evidence type="ECO:0000259" key="8">
    <source>
        <dbReference type="Pfam" id="PF00892"/>
    </source>
</evidence>
<comment type="subcellular location">
    <subcellularLocation>
        <location evidence="1 6">Membrane</location>
        <topology evidence="1 6">Multi-pass membrane protein</topology>
    </subcellularLocation>
</comment>
<feature type="compositionally biased region" description="Polar residues" evidence="7">
    <location>
        <begin position="386"/>
        <end position="396"/>
    </location>
</feature>
<evidence type="ECO:0000256" key="7">
    <source>
        <dbReference type="SAM" id="MobiDB-lite"/>
    </source>
</evidence>
<feature type="transmembrane region" description="Helical" evidence="6">
    <location>
        <begin position="49"/>
        <end position="71"/>
    </location>
</feature>
<dbReference type="InterPro" id="IPR037185">
    <property type="entry name" value="EmrE-like"/>
</dbReference>